<evidence type="ECO:0000313" key="1">
    <source>
        <dbReference type="EMBL" id="JAH88621.1"/>
    </source>
</evidence>
<protein>
    <submittedName>
        <fullName evidence="1">Uncharacterized protein</fullName>
    </submittedName>
</protein>
<dbReference type="AlphaFoldDB" id="A0A0E9WE81"/>
<organism evidence="1">
    <name type="scientific">Anguilla anguilla</name>
    <name type="common">European freshwater eel</name>
    <name type="synonym">Muraena anguilla</name>
    <dbReference type="NCBI Taxonomy" id="7936"/>
    <lineage>
        <taxon>Eukaryota</taxon>
        <taxon>Metazoa</taxon>
        <taxon>Chordata</taxon>
        <taxon>Craniata</taxon>
        <taxon>Vertebrata</taxon>
        <taxon>Euteleostomi</taxon>
        <taxon>Actinopterygii</taxon>
        <taxon>Neopterygii</taxon>
        <taxon>Teleostei</taxon>
        <taxon>Anguilliformes</taxon>
        <taxon>Anguillidae</taxon>
        <taxon>Anguilla</taxon>
    </lineage>
</organism>
<accession>A0A0E9WE81</accession>
<name>A0A0E9WE81_ANGAN</name>
<reference evidence="1" key="1">
    <citation type="submission" date="2014-11" db="EMBL/GenBank/DDBJ databases">
        <authorList>
            <person name="Amaro Gonzalez C."/>
        </authorList>
    </citation>
    <scope>NUCLEOTIDE SEQUENCE</scope>
</reference>
<dbReference type="EMBL" id="GBXM01019956">
    <property type="protein sequence ID" value="JAH88621.1"/>
    <property type="molecule type" value="Transcribed_RNA"/>
</dbReference>
<reference evidence="1" key="2">
    <citation type="journal article" date="2015" name="Fish Shellfish Immunol.">
        <title>Early steps in the European eel (Anguilla anguilla)-Vibrio vulnificus interaction in the gills: Role of the RtxA13 toxin.</title>
        <authorList>
            <person name="Callol A."/>
            <person name="Pajuelo D."/>
            <person name="Ebbesson L."/>
            <person name="Teles M."/>
            <person name="MacKenzie S."/>
            <person name="Amaro C."/>
        </authorList>
    </citation>
    <scope>NUCLEOTIDE SEQUENCE</scope>
</reference>
<sequence>MEANVTIKLECRISQNMSIKSHSAVKPLFKIPKPVQKSSHTRTLNI</sequence>
<proteinExistence type="predicted"/>